<evidence type="ECO:0000256" key="5">
    <source>
        <dbReference type="ARBA" id="ARBA00023136"/>
    </source>
</evidence>
<keyword evidence="9" id="KW-0732">Signal</keyword>
<accession>A0ABP1QRT9</accession>
<keyword evidence="5 8" id="KW-0472">Membrane</keyword>
<keyword evidence="2" id="KW-1003">Cell membrane</keyword>
<evidence type="ECO:0000256" key="2">
    <source>
        <dbReference type="ARBA" id="ARBA00022475"/>
    </source>
</evidence>
<evidence type="ECO:0000256" key="8">
    <source>
        <dbReference type="SAM" id="Phobius"/>
    </source>
</evidence>
<proteinExistence type="predicted"/>
<gene>
    <name evidence="10" type="ORF">ODALV1_LOCUS14438</name>
</gene>
<name>A0ABP1QRT9_9HEXA</name>
<dbReference type="Proteomes" id="UP001642540">
    <property type="component" value="Unassembled WGS sequence"/>
</dbReference>
<feature type="signal peptide" evidence="9">
    <location>
        <begin position="1"/>
        <end position="31"/>
    </location>
</feature>
<evidence type="ECO:0000313" key="10">
    <source>
        <dbReference type="EMBL" id="CAL8110774.1"/>
    </source>
</evidence>
<evidence type="ECO:0000256" key="6">
    <source>
        <dbReference type="ARBA" id="ARBA00023170"/>
    </source>
</evidence>
<feature type="transmembrane region" description="Helical" evidence="8">
    <location>
        <begin position="387"/>
        <end position="405"/>
    </location>
</feature>
<sequence>MASTCKAIGLTGVTPKSVLLLILQLSTCIQAVTSTTQTDTVSTDLPWLNGFGKCNNVVIFLAGIYLQPVTIIPEGSALLFTPYILYMPQIDINHTVANYGRWTICQTISFLFDLEKEAVATNQLLTANILSLKYFYRHGVASWHALSPEYMLSKEKSVRNLPLALLSHSLFLVMPHSPKYFKRIGLDVLHFLSFHPFHQKPFRLCYPRVPKYEIDKLPFFEMGNELVDAVFICRGCVHSTTLSTDYPFKEYAVNCLLAVNCRQAMGQVYMEATGDGKKLAYYFWERELLVEIKEKLERVWNSKTVWEVLQVEPVFEHVIYLTLTSGMPQMTGMTNLSHNETHWIGFEDVLSFDANMVPLESISYNFLTCDSSEVSTDFGVYQKPFKWHVWAMILFTICVTIVVCARLRKFRTGFQTDAFGVFMSLSCLLLNNPDERIEKHFCNKGILTSWLLGSVILTTAYQGNNFASFIAPNEFYKTFTQIVELQNFTLFAATSTFTEPTNLNDPFYTEFGHGLISWIRSRVDPDWYSEFRMNWTNKGLFNSHNFNDSLTASIASLFPNIQLVRSQDGRVDLEASQIVGLLQNCSKTAYVSKSIKAEGSLANIRARFKGKTKKPVYSGGPDTLFTKHYYLYSSLSAGNYLMIRMEQLVSSGIYHFWQDQFVEGFRITGRRTWDNVDEQVPLSLNSNFVTTFYILCLCLGCCLMAFLLETLLFGC</sequence>
<evidence type="ECO:0000256" key="3">
    <source>
        <dbReference type="ARBA" id="ARBA00022692"/>
    </source>
</evidence>
<keyword evidence="11" id="KW-1185">Reference proteome</keyword>
<dbReference type="Gene3D" id="1.10.287.70">
    <property type="match status" value="1"/>
</dbReference>
<keyword evidence="3 8" id="KW-0812">Transmembrane</keyword>
<reference evidence="10 11" key="1">
    <citation type="submission" date="2024-08" db="EMBL/GenBank/DDBJ databases">
        <authorList>
            <person name="Cucini C."/>
            <person name="Frati F."/>
        </authorList>
    </citation>
    <scope>NUCLEOTIDE SEQUENCE [LARGE SCALE GENOMIC DNA]</scope>
</reference>
<organism evidence="10 11">
    <name type="scientific">Orchesella dallaii</name>
    <dbReference type="NCBI Taxonomy" id="48710"/>
    <lineage>
        <taxon>Eukaryota</taxon>
        <taxon>Metazoa</taxon>
        <taxon>Ecdysozoa</taxon>
        <taxon>Arthropoda</taxon>
        <taxon>Hexapoda</taxon>
        <taxon>Collembola</taxon>
        <taxon>Entomobryomorpha</taxon>
        <taxon>Entomobryoidea</taxon>
        <taxon>Orchesellidae</taxon>
        <taxon>Orchesellinae</taxon>
        <taxon>Orchesella</taxon>
    </lineage>
</organism>
<dbReference type="PANTHER" id="PTHR42643">
    <property type="entry name" value="IONOTROPIC RECEPTOR 20A-RELATED"/>
    <property type="match status" value="1"/>
</dbReference>
<evidence type="ECO:0000256" key="9">
    <source>
        <dbReference type="SAM" id="SignalP"/>
    </source>
</evidence>
<comment type="caution">
    <text evidence="10">The sequence shown here is derived from an EMBL/GenBank/DDBJ whole genome shotgun (WGS) entry which is preliminary data.</text>
</comment>
<protein>
    <submittedName>
        <fullName evidence="10">Uncharacterized protein</fullName>
    </submittedName>
</protein>
<evidence type="ECO:0000256" key="4">
    <source>
        <dbReference type="ARBA" id="ARBA00022989"/>
    </source>
</evidence>
<keyword evidence="6" id="KW-0675">Receptor</keyword>
<evidence type="ECO:0000313" key="11">
    <source>
        <dbReference type="Proteomes" id="UP001642540"/>
    </source>
</evidence>
<keyword evidence="4 8" id="KW-1133">Transmembrane helix</keyword>
<keyword evidence="7" id="KW-0325">Glycoprotein</keyword>
<feature type="transmembrane region" description="Helical" evidence="8">
    <location>
        <begin position="692"/>
        <end position="713"/>
    </location>
</feature>
<feature type="chain" id="PRO_5047049092" evidence="9">
    <location>
        <begin position="32"/>
        <end position="715"/>
    </location>
</feature>
<dbReference type="PANTHER" id="PTHR42643:SF24">
    <property type="entry name" value="IONOTROPIC RECEPTOR 60A"/>
    <property type="match status" value="1"/>
</dbReference>
<dbReference type="InterPro" id="IPR052192">
    <property type="entry name" value="Insect_Ionotropic_Sensory_Rcpt"/>
</dbReference>
<comment type="subcellular location">
    <subcellularLocation>
        <location evidence="1">Cell membrane</location>
        <topology evidence="1">Multi-pass membrane protein</topology>
    </subcellularLocation>
</comment>
<evidence type="ECO:0000256" key="1">
    <source>
        <dbReference type="ARBA" id="ARBA00004651"/>
    </source>
</evidence>
<evidence type="ECO:0000256" key="7">
    <source>
        <dbReference type="ARBA" id="ARBA00023180"/>
    </source>
</evidence>
<dbReference type="EMBL" id="CAXLJM020000046">
    <property type="protein sequence ID" value="CAL8110774.1"/>
    <property type="molecule type" value="Genomic_DNA"/>
</dbReference>